<evidence type="ECO:0000313" key="2">
    <source>
        <dbReference type="EMBL" id="GJN30214.1"/>
    </source>
</evidence>
<feature type="compositionally biased region" description="Basic and acidic residues" evidence="1">
    <location>
        <begin position="149"/>
        <end position="175"/>
    </location>
</feature>
<reference evidence="2" key="1">
    <citation type="journal article" date="2018" name="DNA Res.">
        <title>Multiple hybrid de novo genome assembly of finger millet, an orphan allotetraploid crop.</title>
        <authorList>
            <person name="Hatakeyama M."/>
            <person name="Aluri S."/>
            <person name="Balachadran M.T."/>
            <person name="Sivarajan S.R."/>
            <person name="Patrignani A."/>
            <person name="Gruter S."/>
            <person name="Poveda L."/>
            <person name="Shimizu-Inatsugi R."/>
            <person name="Baeten J."/>
            <person name="Francoijs K.J."/>
            <person name="Nataraja K.N."/>
            <person name="Reddy Y.A.N."/>
            <person name="Phadnis S."/>
            <person name="Ravikumar R.L."/>
            <person name="Schlapbach R."/>
            <person name="Sreeman S.M."/>
            <person name="Shimizu K.K."/>
        </authorList>
    </citation>
    <scope>NUCLEOTIDE SEQUENCE</scope>
</reference>
<dbReference type="Proteomes" id="UP001054889">
    <property type="component" value="Unassembled WGS sequence"/>
</dbReference>
<feature type="compositionally biased region" description="Basic and acidic residues" evidence="1">
    <location>
        <begin position="253"/>
        <end position="264"/>
    </location>
</feature>
<comment type="caution">
    <text evidence="2">The sequence shown here is derived from an EMBL/GenBank/DDBJ whole genome shotgun (WGS) entry which is preliminary data.</text>
</comment>
<feature type="region of interest" description="Disordered" evidence="1">
    <location>
        <begin position="215"/>
        <end position="267"/>
    </location>
</feature>
<accession>A0AAV5F5Q3</accession>
<protein>
    <submittedName>
        <fullName evidence="2">Uncharacterized protein</fullName>
    </submittedName>
</protein>
<organism evidence="2 3">
    <name type="scientific">Eleusine coracana subsp. coracana</name>
    <dbReference type="NCBI Taxonomy" id="191504"/>
    <lineage>
        <taxon>Eukaryota</taxon>
        <taxon>Viridiplantae</taxon>
        <taxon>Streptophyta</taxon>
        <taxon>Embryophyta</taxon>
        <taxon>Tracheophyta</taxon>
        <taxon>Spermatophyta</taxon>
        <taxon>Magnoliopsida</taxon>
        <taxon>Liliopsida</taxon>
        <taxon>Poales</taxon>
        <taxon>Poaceae</taxon>
        <taxon>PACMAD clade</taxon>
        <taxon>Chloridoideae</taxon>
        <taxon>Cynodonteae</taxon>
        <taxon>Eleusininae</taxon>
        <taxon>Eleusine</taxon>
    </lineage>
</organism>
<feature type="compositionally biased region" description="Basic and acidic residues" evidence="1">
    <location>
        <begin position="119"/>
        <end position="133"/>
    </location>
</feature>
<gene>
    <name evidence="2" type="primary">gb18503</name>
    <name evidence="2" type="ORF">PR202_gb18503</name>
</gene>
<sequence>MTSYPKHSGDVCVGEPLALLQGQQDVNEVTRLSDDRLLVGTVLPDDAVHEPVDPRHELRAPRTHALRVERRQPGEVVAPVLLTEELVPFLHHLQQLPHLLLLLPRRHVVLLAEHEPHDVVERRPAKQPAHPDDAGAATQRGDDALPDARAVRREGVDLPRAEQVGRGDAPERAPVRPVLREPDGAVEHEPVRRVVRRPVSERRVVEDRLGHVGVGRDHRADRAQRQRHQPLGARPARRLVGQRAVRQPGHEAQAADHGEPFGPRDRRRRRALAPCPPVLAPCRATWVSPVQQGRACPCKACEEGDVTQASAYGDKRAHVLVLPAGDGWD</sequence>
<feature type="compositionally biased region" description="Basic and acidic residues" evidence="1">
    <location>
        <begin position="215"/>
        <end position="224"/>
    </location>
</feature>
<keyword evidence="3" id="KW-1185">Reference proteome</keyword>
<reference evidence="2" key="2">
    <citation type="submission" date="2021-12" db="EMBL/GenBank/DDBJ databases">
        <title>Resequencing data analysis of finger millet.</title>
        <authorList>
            <person name="Hatakeyama M."/>
            <person name="Aluri S."/>
            <person name="Balachadran M.T."/>
            <person name="Sivarajan S.R."/>
            <person name="Poveda L."/>
            <person name="Shimizu-Inatsugi R."/>
            <person name="Schlapbach R."/>
            <person name="Sreeman S.M."/>
            <person name="Shimizu K.K."/>
        </authorList>
    </citation>
    <scope>NUCLEOTIDE SEQUENCE</scope>
</reference>
<proteinExistence type="predicted"/>
<evidence type="ECO:0000313" key="3">
    <source>
        <dbReference type="Proteomes" id="UP001054889"/>
    </source>
</evidence>
<name>A0AAV5F5Q3_ELECO</name>
<feature type="region of interest" description="Disordered" evidence="1">
    <location>
        <begin position="119"/>
        <end position="175"/>
    </location>
</feature>
<dbReference type="EMBL" id="BQKI01000082">
    <property type="protein sequence ID" value="GJN30214.1"/>
    <property type="molecule type" value="Genomic_DNA"/>
</dbReference>
<dbReference type="AlphaFoldDB" id="A0AAV5F5Q3"/>
<evidence type="ECO:0000256" key="1">
    <source>
        <dbReference type="SAM" id="MobiDB-lite"/>
    </source>
</evidence>